<keyword evidence="3" id="KW-1185">Reference proteome</keyword>
<gene>
    <name evidence="2" type="ORF">ACE41H_20185</name>
</gene>
<dbReference type="SUPFAM" id="SSF46689">
    <property type="entry name" value="Homeodomain-like"/>
    <property type="match status" value="1"/>
</dbReference>
<dbReference type="RefSeq" id="WP_375357363.1">
    <property type="nucleotide sequence ID" value="NZ_JBHHMI010000024.1"/>
</dbReference>
<sequence>MQRKVVENVKHQDIELQALTQAMDNTDNRRIYERYLAVKLYLEGENFTSIARSLGRTRQTVKSYIDIYQSKGIDGLSEAYYATLTRKLSASQEAELKALLARKRPLDVGLGDYYCWNNNLIKQWIMREYGQSYSKRGISKLLQRWGFHSTKANFTIVSADPITDIRCTRVTFPTLKSMIKHAGKGRIVYEDQSLMLPYYLLQHGRYLEKSDSWNVFTHEGQGKLRFLDGIRFLKNALRDHPAGALFAVMGFNRLEHVNGFEPYLRKNPRLTLIFLPPYTPNLDPAGSSKEEPQEND</sequence>
<accession>A0ABV5AXZ1</accession>
<dbReference type="Proteomes" id="UP001580346">
    <property type="component" value="Unassembled WGS sequence"/>
</dbReference>
<name>A0ABV5AXZ1_9BACL</name>
<evidence type="ECO:0000313" key="3">
    <source>
        <dbReference type="Proteomes" id="UP001580346"/>
    </source>
</evidence>
<evidence type="ECO:0000259" key="1">
    <source>
        <dbReference type="Pfam" id="PF13592"/>
    </source>
</evidence>
<dbReference type="EMBL" id="JBHHMI010000024">
    <property type="protein sequence ID" value="MFB5269087.1"/>
    <property type="molecule type" value="Genomic_DNA"/>
</dbReference>
<comment type="caution">
    <text evidence="2">The sequence shown here is derived from an EMBL/GenBank/DDBJ whole genome shotgun (WGS) entry which is preliminary data.</text>
</comment>
<evidence type="ECO:0000313" key="2">
    <source>
        <dbReference type="EMBL" id="MFB5269087.1"/>
    </source>
</evidence>
<dbReference type="InterPro" id="IPR025959">
    <property type="entry name" value="Winged_HTH_dom"/>
</dbReference>
<protein>
    <submittedName>
        <fullName evidence="2">Winged helix-turn-helix domain-containing protein</fullName>
    </submittedName>
</protein>
<dbReference type="Pfam" id="PF13592">
    <property type="entry name" value="HTH_33"/>
    <property type="match status" value="1"/>
</dbReference>
<dbReference type="InterPro" id="IPR009057">
    <property type="entry name" value="Homeodomain-like_sf"/>
</dbReference>
<dbReference type="Pfam" id="PF13384">
    <property type="entry name" value="HTH_23"/>
    <property type="match status" value="1"/>
</dbReference>
<organism evidence="2 3">
    <name type="scientific">Paenibacillus enshidis</name>
    <dbReference type="NCBI Taxonomy" id="1458439"/>
    <lineage>
        <taxon>Bacteria</taxon>
        <taxon>Bacillati</taxon>
        <taxon>Bacillota</taxon>
        <taxon>Bacilli</taxon>
        <taxon>Bacillales</taxon>
        <taxon>Paenibacillaceae</taxon>
        <taxon>Paenibacillus</taxon>
    </lineage>
</organism>
<reference evidence="2 3" key="1">
    <citation type="submission" date="2024-09" db="EMBL/GenBank/DDBJ databases">
        <title>Paenibacillus zeirhizospherea sp. nov., isolated from surface of the maize (Zea mays) roots in a horticulture field, Hungary.</title>
        <authorList>
            <person name="Marton D."/>
            <person name="Farkas M."/>
            <person name="Bedics A."/>
            <person name="Toth E."/>
            <person name="Tancsics A."/>
            <person name="Boka K."/>
            <person name="Maroti G."/>
            <person name="Kriszt B."/>
            <person name="Cserhati M."/>
        </authorList>
    </citation>
    <scope>NUCLEOTIDE SEQUENCE [LARGE SCALE GENOMIC DNA]</scope>
    <source>
        <strain evidence="2 3">KCTC 33519</strain>
    </source>
</reference>
<proteinExistence type="predicted"/>
<feature type="domain" description="Winged helix-turn helix" evidence="1">
    <location>
        <begin position="113"/>
        <end position="161"/>
    </location>
</feature>